<protein>
    <submittedName>
        <fullName evidence="2">Uncharacterized protein</fullName>
    </submittedName>
</protein>
<proteinExistence type="predicted"/>
<evidence type="ECO:0000313" key="3">
    <source>
        <dbReference type="Proteomes" id="UP000321057"/>
    </source>
</evidence>
<gene>
    <name evidence="2" type="ORF">SGA02_20560</name>
</gene>
<evidence type="ECO:0000256" key="1">
    <source>
        <dbReference type="SAM" id="MobiDB-lite"/>
    </source>
</evidence>
<name>A0ABQ0Y4A1_STAGA</name>
<evidence type="ECO:0000313" key="2">
    <source>
        <dbReference type="EMBL" id="GEQ06228.1"/>
    </source>
</evidence>
<sequence length="48" mass="5267">MRKFGLANNPDITYWTPLDEGSRDIAVAFSEKDDTDADADSNSDTDGQ</sequence>
<feature type="region of interest" description="Disordered" evidence="1">
    <location>
        <begin position="28"/>
        <end position="48"/>
    </location>
</feature>
<reference evidence="2 3" key="1">
    <citation type="submission" date="2019-07" db="EMBL/GenBank/DDBJ databases">
        <title>Whole genome shotgun sequence of Staphylococcus gallinarum NBRC 109767.</title>
        <authorList>
            <person name="Hosoyama A."/>
            <person name="Uohara A."/>
            <person name="Ohji S."/>
            <person name="Ichikawa N."/>
        </authorList>
    </citation>
    <scope>NUCLEOTIDE SEQUENCE [LARGE SCALE GENOMIC DNA]</scope>
    <source>
        <strain evidence="2 3">NBRC 109767</strain>
    </source>
</reference>
<dbReference type="EMBL" id="BKAX01000006">
    <property type="protein sequence ID" value="GEQ06228.1"/>
    <property type="molecule type" value="Genomic_DNA"/>
</dbReference>
<dbReference type="RefSeq" id="WP_158001709.1">
    <property type="nucleotide sequence ID" value="NZ_BKAX01000006.1"/>
</dbReference>
<keyword evidence="3" id="KW-1185">Reference proteome</keyword>
<comment type="caution">
    <text evidence="2">The sequence shown here is derived from an EMBL/GenBank/DDBJ whole genome shotgun (WGS) entry which is preliminary data.</text>
</comment>
<accession>A0ABQ0Y4A1</accession>
<feature type="compositionally biased region" description="Acidic residues" evidence="1">
    <location>
        <begin position="33"/>
        <end position="48"/>
    </location>
</feature>
<dbReference type="Proteomes" id="UP000321057">
    <property type="component" value="Unassembled WGS sequence"/>
</dbReference>
<organism evidence="2 3">
    <name type="scientific">Staphylococcus gallinarum</name>
    <dbReference type="NCBI Taxonomy" id="1293"/>
    <lineage>
        <taxon>Bacteria</taxon>
        <taxon>Bacillati</taxon>
        <taxon>Bacillota</taxon>
        <taxon>Bacilli</taxon>
        <taxon>Bacillales</taxon>
        <taxon>Staphylococcaceae</taxon>
        <taxon>Staphylococcus</taxon>
    </lineage>
</organism>